<name>A0A5C3EDR2_9BASI</name>
<protein>
    <recommendedName>
        <fullName evidence="1">SGNH hydrolase-type esterase domain-containing protein</fullName>
    </recommendedName>
</protein>
<dbReference type="SUPFAM" id="SSF52266">
    <property type="entry name" value="SGNH hydrolase"/>
    <property type="match status" value="1"/>
</dbReference>
<dbReference type="Gene3D" id="3.40.50.1110">
    <property type="entry name" value="SGNH hydrolase"/>
    <property type="match status" value="1"/>
</dbReference>
<gene>
    <name evidence="2" type="ORF">UTRI_10416</name>
</gene>
<dbReference type="InterPro" id="IPR037460">
    <property type="entry name" value="SEST-like"/>
</dbReference>
<evidence type="ECO:0000313" key="2">
    <source>
        <dbReference type="EMBL" id="SPO27299.1"/>
    </source>
</evidence>
<keyword evidence="3" id="KW-1185">Reference proteome</keyword>
<reference evidence="2 3" key="1">
    <citation type="submission" date="2018-03" db="EMBL/GenBank/DDBJ databases">
        <authorList>
            <person name="Guldener U."/>
        </authorList>
    </citation>
    <scope>NUCLEOTIDE SEQUENCE [LARGE SCALE GENOMIC DNA]</scope>
    <source>
        <strain evidence="2 3">NBRC100155</strain>
    </source>
</reference>
<dbReference type="GO" id="GO:0016788">
    <property type="term" value="F:hydrolase activity, acting on ester bonds"/>
    <property type="evidence" value="ECO:0007669"/>
    <property type="project" value="InterPro"/>
</dbReference>
<feature type="domain" description="SGNH hydrolase-type esterase" evidence="1">
    <location>
        <begin position="6"/>
        <end position="263"/>
    </location>
</feature>
<dbReference type="Proteomes" id="UP000324022">
    <property type="component" value="Unassembled WGS sequence"/>
</dbReference>
<organism evidence="2 3">
    <name type="scientific">Ustilago trichophora</name>
    <dbReference type="NCBI Taxonomy" id="86804"/>
    <lineage>
        <taxon>Eukaryota</taxon>
        <taxon>Fungi</taxon>
        <taxon>Dikarya</taxon>
        <taxon>Basidiomycota</taxon>
        <taxon>Ustilaginomycotina</taxon>
        <taxon>Ustilaginomycetes</taxon>
        <taxon>Ustilaginales</taxon>
        <taxon>Ustilaginaceae</taxon>
        <taxon>Ustilago</taxon>
    </lineage>
</organism>
<dbReference type="InterPro" id="IPR013830">
    <property type="entry name" value="SGNH_hydro"/>
</dbReference>
<sequence>MRLISLGSSFAAGPGIAPQIDSDAGRSSNNYPNYFARKLGLDPTDPSQFLDLTVSSATLLNLISEPQDTGKKVYPPQVDLLPPLPAGDDGSDVIVTITGGGNDMFYIGSMFAYTLKHTLWGKILSYLVQTPEEKERLDHPTIATPDEISWRFTTLLDKIQEKYPKATIYLVEYFAMMGPNTIGGRHVAWDQQQVQRYMETADLLQRLYEKASQGRSRVHVVPLAEESKQRHALGSMQPWVSDGSLWNFYKGGAFHPNETGMKAASEILFDFHTKLNPIKALQ</sequence>
<dbReference type="OrthoDB" id="21678at2759"/>
<accession>A0A5C3EDR2</accession>
<dbReference type="PANTHER" id="PTHR37981:SF1">
    <property type="entry name" value="SGNH HYDROLASE-TYPE ESTERASE DOMAIN-CONTAINING PROTEIN"/>
    <property type="match status" value="1"/>
</dbReference>
<dbReference type="GO" id="GO:0006629">
    <property type="term" value="P:lipid metabolic process"/>
    <property type="evidence" value="ECO:0007669"/>
    <property type="project" value="TreeGrafter"/>
</dbReference>
<dbReference type="Pfam" id="PF13472">
    <property type="entry name" value="Lipase_GDSL_2"/>
    <property type="match status" value="1"/>
</dbReference>
<dbReference type="PANTHER" id="PTHR37981">
    <property type="entry name" value="LIPASE 2"/>
    <property type="match status" value="1"/>
</dbReference>
<evidence type="ECO:0000313" key="3">
    <source>
        <dbReference type="Proteomes" id="UP000324022"/>
    </source>
</evidence>
<evidence type="ECO:0000259" key="1">
    <source>
        <dbReference type="Pfam" id="PF13472"/>
    </source>
</evidence>
<dbReference type="EMBL" id="OOIN01000017">
    <property type="protein sequence ID" value="SPO27299.1"/>
    <property type="molecule type" value="Genomic_DNA"/>
</dbReference>
<dbReference type="CDD" id="cd01823">
    <property type="entry name" value="SEST_like"/>
    <property type="match status" value="1"/>
</dbReference>
<proteinExistence type="predicted"/>
<dbReference type="AlphaFoldDB" id="A0A5C3EDR2"/>
<dbReference type="InterPro" id="IPR036514">
    <property type="entry name" value="SGNH_hydro_sf"/>
</dbReference>